<keyword evidence="2" id="KW-1185">Reference proteome</keyword>
<accession>A0A1Y2HRA5</accession>
<comment type="caution">
    <text evidence="1">The sequence shown here is derived from an EMBL/GenBank/DDBJ whole genome shotgun (WGS) entry which is preliminary data.</text>
</comment>
<dbReference type="AlphaFoldDB" id="A0A1Y2HRA5"/>
<proteinExistence type="predicted"/>
<sequence>MPSSNTAMNTPHSLLPVELQLDVFALCHPSIHLPASSRTAFAAFSEGKSRVLDAWLRRIIFLDPQYDPRIVNRGNSPAQLNHKANAQFELAGQQHSVAQIESHVAYFLKANVPAEEGWGGWAAALAPNPGDAPPVAPPVITKSLLEWLFHRKNHADRAITNEPDLVAELDRIRAEFGQPVQSSSWQVLPDALLLVSFFIRTSQIDLLHFSLDFLLSRFPFLGTTAAHFTLWSHFMLDNRIGLRSKLRDLANRTQGIPNLTMTYPTFLCLLALFDWSMSAVETISHIFTKSLNVSTVANLVLYHSQTSFLEPMMATFSQLDQPTSREPSSRVLSVINWIRVHETTAAFHPNYYSPYWSQHVFRNHRLFFDVLALHDLMPDVPPHPSKGDLSFAVARWVKKGYSQSVPLALKHDLLHENEMVELLHYGAMTGDTPLMGQLSAQCKRDGNFQRVVRRAIQYCCLSDADPPHTRTTLFGLLIADHGGDADRVPMTNLLTDHARQLSSRVYLQRVARYSLLDLLSIECQWDYTTFLQEHLCKGRHSFPFVWASDTAFWSKLIATCLSRGIAWERLSLKEVVAVCALELMSFMAAKGLDWRQNAEMRTARVTDDEAKVVSFLVQLVRSRLNESKVAAAGNINRESKKARTYVWGNRYHSFSQLLPHDCWHTLREGVIAVATLSPLPPADSVNARDPRVHTNLAHDFFLDTMLVLDAQFVYELIPFRNVVGTLRLWTRLGYHKFVRRRNQLPLVLGVLRAAAESGEADKVAYIIGGLPDSFRTSKGFVLGLRAIMRKDTRGALEVGLEASGWRRECEELLGQHELLSRQDELTVSDSDEVELTCVF</sequence>
<gene>
    <name evidence="1" type="ORF">BCR44DRAFT_38015</name>
</gene>
<evidence type="ECO:0000313" key="2">
    <source>
        <dbReference type="Proteomes" id="UP000193411"/>
    </source>
</evidence>
<evidence type="ECO:0000313" key="1">
    <source>
        <dbReference type="EMBL" id="ORZ37125.1"/>
    </source>
</evidence>
<organism evidence="1 2">
    <name type="scientific">Catenaria anguillulae PL171</name>
    <dbReference type="NCBI Taxonomy" id="765915"/>
    <lineage>
        <taxon>Eukaryota</taxon>
        <taxon>Fungi</taxon>
        <taxon>Fungi incertae sedis</taxon>
        <taxon>Blastocladiomycota</taxon>
        <taxon>Blastocladiomycetes</taxon>
        <taxon>Blastocladiales</taxon>
        <taxon>Catenariaceae</taxon>
        <taxon>Catenaria</taxon>
    </lineage>
</organism>
<protein>
    <submittedName>
        <fullName evidence="1">Uncharacterized protein</fullName>
    </submittedName>
</protein>
<name>A0A1Y2HRA5_9FUNG</name>
<reference evidence="1 2" key="1">
    <citation type="submission" date="2016-07" db="EMBL/GenBank/DDBJ databases">
        <title>Pervasive Adenine N6-methylation of Active Genes in Fungi.</title>
        <authorList>
            <consortium name="DOE Joint Genome Institute"/>
            <person name="Mondo S.J."/>
            <person name="Dannebaum R.O."/>
            <person name="Kuo R.C."/>
            <person name="Labutti K."/>
            <person name="Haridas S."/>
            <person name="Kuo A."/>
            <person name="Salamov A."/>
            <person name="Ahrendt S.R."/>
            <person name="Lipzen A."/>
            <person name="Sullivan W."/>
            <person name="Andreopoulos W.B."/>
            <person name="Clum A."/>
            <person name="Lindquist E."/>
            <person name="Daum C."/>
            <person name="Ramamoorthy G.K."/>
            <person name="Gryganskyi A."/>
            <person name="Culley D."/>
            <person name="Magnuson J.K."/>
            <person name="James T.Y."/>
            <person name="O'Malley M.A."/>
            <person name="Stajich J.E."/>
            <person name="Spatafora J.W."/>
            <person name="Visel A."/>
            <person name="Grigoriev I.V."/>
        </authorList>
    </citation>
    <scope>NUCLEOTIDE SEQUENCE [LARGE SCALE GENOMIC DNA]</scope>
    <source>
        <strain evidence="1 2">PL171</strain>
    </source>
</reference>
<dbReference type="EMBL" id="MCFL01000014">
    <property type="protein sequence ID" value="ORZ37125.1"/>
    <property type="molecule type" value="Genomic_DNA"/>
</dbReference>
<dbReference type="Proteomes" id="UP000193411">
    <property type="component" value="Unassembled WGS sequence"/>
</dbReference>
<feature type="non-terminal residue" evidence="1">
    <location>
        <position position="839"/>
    </location>
</feature>